<feature type="transmembrane region" description="Helical" evidence="9">
    <location>
        <begin position="16"/>
        <end position="38"/>
    </location>
</feature>
<evidence type="ECO:0000256" key="1">
    <source>
        <dbReference type="ARBA" id="ARBA00004651"/>
    </source>
</evidence>
<dbReference type="AlphaFoldDB" id="A0A2I1KVT4"/>
<dbReference type="GO" id="GO:0015188">
    <property type="term" value="F:L-isoleucine transmembrane transporter activity"/>
    <property type="evidence" value="ECO:0007669"/>
    <property type="project" value="TreeGrafter"/>
</dbReference>
<comment type="caution">
    <text evidence="10">The sequence shown here is derived from an EMBL/GenBank/DDBJ whole genome shotgun (WGS) entry which is preliminary data.</text>
</comment>
<keyword evidence="4" id="KW-1003">Cell membrane</keyword>
<keyword evidence="8 9" id="KW-0472">Membrane</keyword>
<feature type="transmembrane region" description="Helical" evidence="9">
    <location>
        <begin position="164"/>
        <end position="187"/>
    </location>
</feature>
<evidence type="ECO:0000256" key="7">
    <source>
        <dbReference type="ARBA" id="ARBA00022989"/>
    </source>
</evidence>
<dbReference type="RefSeq" id="WP_024036246.1">
    <property type="nucleotide sequence ID" value="NZ_JADNGB010000006.1"/>
</dbReference>
<evidence type="ECO:0000256" key="3">
    <source>
        <dbReference type="ARBA" id="ARBA00022448"/>
    </source>
</evidence>
<feature type="transmembrane region" description="Helical" evidence="9">
    <location>
        <begin position="384"/>
        <end position="402"/>
    </location>
</feature>
<dbReference type="Pfam" id="PF05525">
    <property type="entry name" value="Branch_AA_trans"/>
    <property type="match status" value="1"/>
</dbReference>
<evidence type="ECO:0000256" key="5">
    <source>
        <dbReference type="ARBA" id="ARBA00022692"/>
    </source>
</evidence>
<comment type="similarity">
    <text evidence="2">Belongs to the branched chain amino acid transporter family.</text>
</comment>
<feature type="transmembrane region" description="Helical" evidence="9">
    <location>
        <begin position="245"/>
        <end position="265"/>
    </location>
</feature>
<dbReference type="GO" id="GO:0015818">
    <property type="term" value="P:isoleucine transport"/>
    <property type="evidence" value="ECO:0007669"/>
    <property type="project" value="TreeGrafter"/>
</dbReference>
<dbReference type="NCBIfam" id="TIGR00796">
    <property type="entry name" value="livcs"/>
    <property type="match status" value="1"/>
</dbReference>
<feature type="transmembrane region" description="Helical" evidence="9">
    <location>
        <begin position="92"/>
        <end position="112"/>
    </location>
</feature>
<reference evidence="10 11" key="1">
    <citation type="submission" date="2017-12" db="EMBL/GenBank/DDBJ databases">
        <title>Phylogenetic diversity of female urinary microbiome.</title>
        <authorList>
            <person name="Thomas-White K."/>
            <person name="Wolfe A.J."/>
        </authorList>
    </citation>
    <scope>NUCLEOTIDE SEQUENCE [LARGE SCALE GENOMIC DNA]</scope>
    <source>
        <strain evidence="10 11">UMB0319</strain>
    </source>
</reference>
<sequence>MADLPSSNSGRTSSPAIDVIITGLMLFALFFGAGNLIFPPVLGASAGDHLWQVVLGFCLTGVLLPLIAVIAVSTSGEGILGLARRVGPTFGLLMPLAVYLSIGPMYAVPRVVTVSYELATRPVLELTGMTPGRWALTIHAAVFLGVCLVLGLRPSKLADRIGRWLTPALLALIVVLCAITISSTAPLDRPAQPDYVAEPLVTGLTRGYLTMDVLAATVFGIVVIQSLRSQGFHSTNAVTKATIGAGTLAAALLAAVYVGLAMIGARTQGEDVSDGTALLRNAADAALGSTGVIVLAGIVLLACLTTGVGLLSSFAAYAHSAWPKVPFASWLSGSTAVSFALANLGLTTVLAIISPLTLLLYPIAITLVAVTLVDAAAPGHLRMTYLLPVATAIVLGAVSAAADMGWTAPSDLLARTGIWNDSTGWILPTLVVLLIGVGIDVATGRWSRPASDLSGADDDVARVAAEGF</sequence>
<evidence type="ECO:0000256" key="2">
    <source>
        <dbReference type="ARBA" id="ARBA00008540"/>
    </source>
</evidence>
<feature type="transmembrane region" description="Helical" evidence="9">
    <location>
        <begin position="359"/>
        <end position="377"/>
    </location>
</feature>
<dbReference type="GO" id="GO:0015190">
    <property type="term" value="F:L-leucine transmembrane transporter activity"/>
    <property type="evidence" value="ECO:0007669"/>
    <property type="project" value="TreeGrafter"/>
</dbReference>
<dbReference type="PANTHER" id="PTHR30588:SF0">
    <property type="entry name" value="BRANCHED-CHAIN AMINO ACID PERMEASE BRNQ"/>
    <property type="match status" value="1"/>
</dbReference>
<dbReference type="GO" id="GO:0005304">
    <property type="term" value="F:L-valine transmembrane transporter activity"/>
    <property type="evidence" value="ECO:0007669"/>
    <property type="project" value="TreeGrafter"/>
</dbReference>
<feature type="transmembrane region" description="Helical" evidence="9">
    <location>
        <begin position="50"/>
        <end position="72"/>
    </location>
</feature>
<feature type="transmembrane region" description="Helical" evidence="9">
    <location>
        <begin position="207"/>
        <end position="224"/>
    </location>
</feature>
<evidence type="ECO:0000256" key="4">
    <source>
        <dbReference type="ARBA" id="ARBA00022475"/>
    </source>
</evidence>
<keyword evidence="3" id="KW-0813">Transport</keyword>
<dbReference type="PANTHER" id="PTHR30588">
    <property type="entry name" value="BRANCHED-CHAIN AMINO ACID TRANSPORT SYSTEM 2 CARRIER PROTEIN"/>
    <property type="match status" value="1"/>
</dbReference>
<dbReference type="GO" id="GO:0015820">
    <property type="term" value="P:L-leucine transport"/>
    <property type="evidence" value="ECO:0007669"/>
    <property type="project" value="TreeGrafter"/>
</dbReference>
<keyword evidence="5 9" id="KW-0812">Transmembrane</keyword>
<name>A0A2I1KVT4_9ACTO</name>
<dbReference type="InterPro" id="IPR004685">
    <property type="entry name" value="Brnchd-chn_aa_trnsp_Livcs"/>
</dbReference>
<proteinExistence type="inferred from homology"/>
<dbReference type="EMBL" id="PKHA01000001">
    <property type="protein sequence ID" value="PKY99732.1"/>
    <property type="molecule type" value="Genomic_DNA"/>
</dbReference>
<feature type="transmembrane region" description="Helical" evidence="9">
    <location>
        <begin position="132"/>
        <end position="152"/>
    </location>
</feature>
<evidence type="ECO:0000256" key="9">
    <source>
        <dbReference type="SAM" id="Phobius"/>
    </source>
</evidence>
<protein>
    <submittedName>
        <fullName evidence="10">Branched-chain amino acid transport system II carrier protein</fullName>
    </submittedName>
</protein>
<evidence type="ECO:0000313" key="10">
    <source>
        <dbReference type="EMBL" id="PKY99732.1"/>
    </source>
</evidence>
<accession>A0A2I1KVT4</accession>
<evidence type="ECO:0000313" key="11">
    <source>
        <dbReference type="Proteomes" id="UP000234778"/>
    </source>
</evidence>
<dbReference type="GO" id="GO:0005886">
    <property type="term" value="C:plasma membrane"/>
    <property type="evidence" value="ECO:0007669"/>
    <property type="project" value="UniProtKB-SubCell"/>
</dbReference>
<evidence type="ECO:0000256" key="8">
    <source>
        <dbReference type="ARBA" id="ARBA00023136"/>
    </source>
</evidence>
<evidence type="ECO:0000256" key="6">
    <source>
        <dbReference type="ARBA" id="ARBA00022970"/>
    </source>
</evidence>
<keyword evidence="6" id="KW-0029">Amino-acid transport</keyword>
<organism evidence="10 11">
    <name type="scientific">Actinomyces urogenitalis</name>
    <dbReference type="NCBI Taxonomy" id="103621"/>
    <lineage>
        <taxon>Bacteria</taxon>
        <taxon>Bacillati</taxon>
        <taxon>Actinomycetota</taxon>
        <taxon>Actinomycetes</taxon>
        <taxon>Actinomycetales</taxon>
        <taxon>Actinomycetaceae</taxon>
        <taxon>Actinomyces</taxon>
    </lineage>
</organism>
<keyword evidence="7 9" id="KW-1133">Transmembrane helix</keyword>
<comment type="subcellular location">
    <subcellularLocation>
        <location evidence="1">Cell membrane</location>
        <topology evidence="1">Multi-pass membrane protein</topology>
    </subcellularLocation>
</comment>
<feature type="transmembrane region" description="Helical" evidence="9">
    <location>
        <begin position="330"/>
        <end position="353"/>
    </location>
</feature>
<feature type="transmembrane region" description="Helical" evidence="9">
    <location>
        <begin position="285"/>
        <end position="318"/>
    </location>
</feature>
<dbReference type="Proteomes" id="UP000234778">
    <property type="component" value="Unassembled WGS sequence"/>
</dbReference>
<gene>
    <name evidence="10" type="primary">brnQ</name>
    <name evidence="10" type="ORF">CYJ26_02295</name>
</gene>
<dbReference type="GeneID" id="81707777"/>
<feature type="transmembrane region" description="Helical" evidence="9">
    <location>
        <begin position="422"/>
        <end position="442"/>
    </location>
</feature>